<dbReference type="EMBL" id="CAKOGL010000013">
    <property type="protein sequence ID" value="CAH2093325.1"/>
    <property type="molecule type" value="Genomic_DNA"/>
</dbReference>
<evidence type="ECO:0000313" key="3">
    <source>
        <dbReference type="Proteomes" id="UP001153954"/>
    </source>
</evidence>
<evidence type="ECO:0000313" key="2">
    <source>
        <dbReference type="EMBL" id="CAH2093325.1"/>
    </source>
</evidence>
<dbReference type="InterPro" id="IPR036047">
    <property type="entry name" value="F-box-like_dom_sf"/>
</dbReference>
<dbReference type="CDD" id="cd09917">
    <property type="entry name" value="F-box_SF"/>
    <property type="match status" value="1"/>
</dbReference>
<reference evidence="2" key="1">
    <citation type="submission" date="2022-03" db="EMBL/GenBank/DDBJ databases">
        <authorList>
            <person name="Tunstrom K."/>
        </authorList>
    </citation>
    <scope>NUCLEOTIDE SEQUENCE</scope>
</reference>
<dbReference type="Gene3D" id="3.80.10.10">
    <property type="entry name" value="Ribonuclease Inhibitor"/>
    <property type="match status" value="1"/>
</dbReference>
<dbReference type="InterPro" id="IPR032675">
    <property type="entry name" value="LRR_dom_sf"/>
</dbReference>
<dbReference type="PROSITE" id="PS50181">
    <property type="entry name" value="FBOX"/>
    <property type="match status" value="1"/>
</dbReference>
<comment type="caution">
    <text evidence="2">The sequence shown here is derived from an EMBL/GenBank/DDBJ whole genome shotgun (WGS) entry which is preliminary data.</text>
</comment>
<dbReference type="Gene3D" id="1.20.1280.50">
    <property type="match status" value="1"/>
</dbReference>
<proteinExistence type="predicted"/>
<dbReference type="SUPFAM" id="SSF52047">
    <property type="entry name" value="RNI-like"/>
    <property type="match status" value="1"/>
</dbReference>
<dbReference type="AlphaFoldDB" id="A0AAU9U209"/>
<dbReference type="SUPFAM" id="SSF81383">
    <property type="entry name" value="F-box domain"/>
    <property type="match status" value="1"/>
</dbReference>
<dbReference type="InterPro" id="IPR001810">
    <property type="entry name" value="F-box_dom"/>
</dbReference>
<sequence>MDNLPDEIVMMILSYINPLELSSVTSKVCKKWNDFIASRVIRIKRAEHYEKLHEGLQVILVTDAEPSVDHSDTLVSYAIRLTPRLRELTINCDFPLDKNTFKSLSALVHLRHLDVFAKKQILNRDTHINPGITSLVVNETISNGFFTSLKQLKLSAFHMYGRADHFMPREMESFLKVQAVYLRDLTLRCSEMTDAKFKVIGLCENLLSLQLYMCSMLTRNGIHPIVGLTELQRLHITGTTLVSIFLS</sequence>
<gene>
    <name evidence="2" type="ORF">EEDITHA_LOCUS9001</name>
</gene>
<dbReference type="SMART" id="SM00256">
    <property type="entry name" value="FBOX"/>
    <property type="match status" value="1"/>
</dbReference>
<feature type="domain" description="F-box" evidence="1">
    <location>
        <begin position="1"/>
        <end position="52"/>
    </location>
</feature>
<keyword evidence="3" id="KW-1185">Reference proteome</keyword>
<dbReference type="Pfam" id="PF12937">
    <property type="entry name" value="F-box-like"/>
    <property type="match status" value="1"/>
</dbReference>
<protein>
    <recommendedName>
        <fullName evidence="1">F-box domain-containing protein</fullName>
    </recommendedName>
</protein>
<dbReference type="Proteomes" id="UP001153954">
    <property type="component" value="Unassembled WGS sequence"/>
</dbReference>
<name>A0AAU9U209_EUPED</name>
<organism evidence="2 3">
    <name type="scientific">Euphydryas editha</name>
    <name type="common">Edith's checkerspot</name>
    <dbReference type="NCBI Taxonomy" id="104508"/>
    <lineage>
        <taxon>Eukaryota</taxon>
        <taxon>Metazoa</taxon>
        <taxon>Ecdysozoa</taxon>
        <taxon>Arthropoda</taxon>
        <taxon>Hexapoda</taxon>
        <taxon>Insecta</taxon>
        <taxon>Pterygota</taxon>
        <taxon>Neoptera</taxon>
        <taxon>Endopterygota</taxon>
        <taxon>Lepidoptera</taxon>
        <taxon>Glossata</taxon>
        <taxon>Ditrysia</taxon>
        <taxon>Papilionoidea</taxon>
        <taxon>Nymphalidae</taxon>
        <taxon>Nymphalinae</taxon>
        <taxon>Euphydryas</taxon>
    </lineage>
</organism>
<evidence type="ECO:0000259" key="1">
    <source>
        <dbReference type="PROSITE" id="PS50181"/>
    </source>
</evidence>
<accession>A0AAU9U209</accession>